<organism evidence="14 15">
    <name type="scientific">Candidatus Vampirococcus lugosii</name>
    <dbReference type="NCBI Taxonomy" id="2789015"/>
    <lineage>
        <taxon>Bacteria</taxon>
        <taxon>Candidatus Absconditibacteriota</taxon>
        <taxon>Vampirococcus</taxon>
    </lineage>
</organism>
<dbReference type="InterPro" id="IPR007693">
    <property type="entry name" value="DNA_helicase_DnaB-like_N"/>
</dbReference>
<name>A0ABS5QKD8_9BACT</name>
<keyword evidence="7 12" id="KW-0067">ATP-binding</keyword>
<dbReference type="PANTHER" id="PTHR30153">
    <property type="entry name" value="REPLICATIVE DNA HELICASE DNAB"/>
    <property type="match status" value="1"/>
</dbReference>
<dbReference type="Proteomes" id="UP000680365">
    <property type="component" value="Unassembled WGS sequence"/>
</dbReference>
<sequence>MVNLEDIKLPPNNLEAEKGVLGSIILDNDVMYILDSFVMTENDFYQRQHKDIYSCILELHGENKTIDIVTISNQLTKNQKLEDCGGIDYLYELSSSIISPTVAGDYAKIVKDKSILRGILKTTQIISGEVYEEKDTSEILDNIEKQIFNLTQIKTSNSLQHIKDILNRRIEDYMEIVDDPDKINRNKVLSMYNYLDKLLGGFKPGELHILAARPSMGKTSFAINLLVNAAIKQNKSVALFSLEMGNEQIVDRILSAVADIPIYKIHKGQLDEEDFANIGEAMEKIGQVNIFLDDKGGASIPEIKSKLRRLKIEKGALDMVIIDYLQLMSSAGSKFAGNRVQEISEISRGLKEMARELEIPIMALSQLSRAVEQRPDKKPQLSDLRESGAIEQDADAVMMLFREEYYDPDTDRPGTADVLLRKNRNGPTGEVELSFVNEIMKFYDKVPEQED</sequence>
<keyword evidence="8 12" id="KW-0238">DNA-binding</keyword>
<dbReference type="GO" id="GO:0016787">
    <property type="term" value="F:hydrolase activity"/>
    <property type="evidence" value="ECO:0007669"/>
    <property type="project" value="UniProtKB-KW"/>
</dbReference>
<dbReference type="PANTHER" id="PTHR30153:SF2">
    <property type="entry name" value="REPLICATIVE DNA HELICASE"/>
    <property type="match status" value="1"/>
</dbReference>
<dbReference type="SUPFAM" id="SSF52540">
    <property type="entry name" value="P-loop containing nucleoside triphosphate hydrolases"/>
    <property type="match status" value="1"/>
</dbReference>
<keyword evidence="9" id="KW-0413">Isomerase</keyword>
<evidence type="ECO:0000256" key="2">
    <source>
        <dbReference type="ARBA" id="ARBA00022515"/>
    </source>
</evidence>
<comment type="catalytic activity">
    <reaction evidence="10 12">
        <text>ATP + H2O = ADP + phosphate + H(+)</text>
        <dbReference type="Rhea" id="RHEA:13065"/>
        <dbReference type="ChEBI" id="CHEBI:15377"/>
        <dbReference type="ChEBI" id="CHEBI:15378"/>
        <dbReference type="ChEBI" id="CHEBI:30616"/>
        <dbReference type="ChEBI" id="CHEBI:43474"/>
        <dbReference type="ChEBI" id="CHEBI:456216"/>
        <dbReference type="EC" id="5.6.2.3"/>
    </reaction>
</comment>
<dbReference type="RefSeq" id="WP_213348438.1">
    <property type="nucleotide sequence ID" value="NZ_JAEDAM010000009.1"/>
</dbReference>
<evidence type="ECO:0000256" key="9">
    <source>
        <dbReference type="ARBA" id="ARBA00023235"/>
    </source>
</evidence>
<dbReference type="SUPFAM" id="SSF48024">
    <property type="entry name" value="N-terminal domain of DnaB helicase"/>
    <property type="match status" value="1"/>
</dbReference>
<protein>
    <recommendedName>
        <fullName evidence="11 12">Replicative DNA helicase</fullName>
        <ecNumber evidence="11 12">5.6.2.3</ecNumber>
    </recommendedName>
</protein>
<dbReference type="GO" id="GO:0003678">
    <property type="term" value="F:DNA helicase activity"/>
    <property type="evidence" value="ECO:0007669"/>
    <property type="project" value="UniProtKB-EC"/>
</dbReference>
<evidence type="ECO:0000313" key="14">
    <source>
        <dbReference type="EMBL" id="MBS8121672.1"/>
    </source>
</evidence>
<keyword evidence="6 12" id="KW-0347">Helicase</keyword>
<evidence type="ECO:0000256" key="10">
    <source>
        <dbReference type="ARBA" id="ARBA00048954"/>
    </source>
</evidence>
<keyword evidence="15" id="KW-1185">Reference proteome</keyword>
<evidence type="ECO:0000256" key="12">
    <source>
        <dbReference type="RuleBase" id="RU362085"/>
    </source>
</evidence>
<comment type="caution">
    <text evidence="14">The sequence shown here is derived from an EMBL/GenBank/DDBJ whole genome shotgun (WGS) entry which is preliminary data.</text>
</comment>
<dbReference type="EC" id="5.6.2.3" evidence="11 12"/>
<keyword evidence="3 12" id="KW-0235">DNA replication</keyword>
<dbReference type="Pfam" id="PF03796">
    <property type="entry name" value="DnaB_C"/>
    <property type="match status" value="1"/>
</dbReference>
<dbReference type="InterPro" id="IPR007692">
    <property type="entry name" value="DNA_helicase_DnaB"/>
</dbReference>
<dbReference type="InterPro" id="IPR007694">
    <property type="entry name" value="DNA_helicase_DnaB-like_C"/>
</dbReference>
<dbReference type="NCBIfam" id="TIGR00665">
    <property type="entry name" value="DnaB"/>
    <property type="match status" value="1"/>
</dbReference>
<evidence type="ECO:0000256" key="8">
    <source>
        <dbReference type="ARBA" id="ARBA00023125"/>
    </source>
</evidence>
<accession>A0ABS5QKD8</accession>
<evidence type="ECO:0000313" key="15">
    <source>
        <dbReference type="Proteomes" id="UP000680365"/>
    </source>
</evidence>
<evidence type="ECO:0000259" key="13">
    <source>
        <dbReference type="PROSITE" id="PS51199"/>
    </source>
</evidence>
<dbReference type="Pfam" id="PF00772">
    <property type="entry name" value="DnaB"/>
    <property type="match status" value="1"/>
</dbReference>
<comment type="function">
    <text evidence="12">The main replicative DNA helicase, it participates in initiation and elongation during chromosome replication. Travels ahead of the DNA replisome, separating dsDNA into templates for DNA synthesis. A processive ATP-dependent 5'-3' DNA helicase it has DNA-dependent ATPase activity.</text>
</comment>
<keyword evidence="4 12" id="KW-0547">Nucleotide-binding</keyword>
<dbReference type="Gene3D" id="3.40.50.300">
    <property type="entry name" value="P-loop containing nucleotide triphosphate hydrolases"/>
    <property type="match status" value="1"/>
</dbReference>
<dbReference type="PROSITE" id="PS51199">
    <property type="entry name" value="SF4_HELICASE"/>
    <property type="match status" value="1"/>
</dbReference>
<dbReference type="InterPro" id="IPR036185">
    <property type="entry name" value="DNA_heli_DnaB-like_N_sf"/>
</dbReference>
<evidence type="ECO:0000256" key="6">
    <source>
        <dbReference type="ARBA" id="ARBA00022806"/>
    </source>
</evidence>
<evidence type="ECO:0000256" key="1">
    <source>
        <dbReference type="ARBA" id="ARBA00008428"/>
    </source>
</evidence>
<evidence type="ECO:0000256" key="11">
    <source>
        <dbReference type="NCBIfam" id="TIGR00665"/>
    </source>
</evidence>
<dbReference type="EMBL" id="JAEDAM010000009">
    <property type="protein sequence ID" value="MBS8121672.1"/>
    <property type="molecule type" value="Genomic_DNA"/>
</dbReference>
<dbReference type="CDD" id="cd00984">
    <property type="entry name" value="DnaB_C"/>
    <property type="match status" value="1"/>
</dbReference>
<dbReference type="InterPro" id="IPR027417">
    <property type="entry name" value="P-loop_NTPase"/>
</dbReference>
<evidence type="ECO:0000256" key="4">
    <source>
        <dbReference type="ARBA" id="ARBA00022741"/>
    </source>
</evidence>
<evidence type="ECO:0000256" key="5">
    <source>
        <dbReference type="ARBA" id="ARBA00022801"/>
    </source>
</evidence>
<gene>
    <name evidence="14" type="ORF">VAMP_13n168</name>
</gene>
<keyword evidence="5 12" id="KW-0378">Hydrolase</keyword>
<dbReference type="InterPro" id="IPR016136">
    <property type="entry name" value="DNA_helicase_N/primase_C"/>
</dbReference>
<proteinExistence type="inferred from homology"/>
<evidence type="ECO:0000256" key="3">
    <source>
        <dbReference type="ARBA" id="ARBA00022705"/>
    </source>
</evidence>
<evidence type="ECO:0000256" key="7">
    <source>
        <dbReference type="ARBA" id="ARBA00022840"/>
    </source>
</evidence>
<keyword evidence="2 12" id="KW-0639">Primosome</keyword>
<comment type="similarity">
    <text evidence="1 12">Belongs to the helicase family. DnaB subfamily.</text>
</comment>
<dbReference type="Gene3D" id="1.10.860.10">
    <property type="entry name" value="DNAb Helicase, Chain A"/>
    <property type="match status" value="1"/>
</dbReference>
<feature type="domain" description="SF4 helicase" evidence="13">
    <location>
        <begin position="181"/>
        <end position="449"/>
    </location>
</feature>
<reference evidence="14 15" key="1">
    <citation type="journal article" date="2021" name="Nat. Commun.">
        <title>Reductive evolution and unique predatory mode in the CPR bacterium Vampirococcus lugosii.</title>
        <authorList>
            <person name="Moreira D."/>
            <person name="Zivanovic Y."/>
            <person name="Lopez-Archilla A.I."/>
            <person name="Iniesto M."/>
            <person name="Lopez-Garcia P."/>
        </authorList>
    </citation>
    <scope>NUCLEOTIDE SEQUENCE [LARGE SCALE GENOMIC DNA]</scope>
    <source>
        <strain evidence="14">Chiprana</strain>
    </source>
</reference>